<sequence>MTTPRRGTFLIATALISAELSTPTPPALAQDTCAPAITAPAANG</sequence>
<dbReference type="EMBL" id="JAVDYF010000001">
    <property type="protein sequence ID" value="MDR7353827.1"/>
    <property type="molecule type" value="Genomic_DNA"/>
</dbReference>
<evidence type="ECO:0000313" key="1">
    <source>
        <dbReference type="EMBL" id="MDR7353827.1"/>
    </source>
</evidence>
<keyword evidence="2" id="KW-1185">Reference proteome</keyword>
<organism evidence="1 2">
    <name type="scientific">Corynebacterium felinum</name>
    <dbReference type="NCBI Taxonomy" id="131318"/>
    <lineage>
        <taxon>Bacteria</taxon>
        <taxon>Bacillati</taxon>
        <taxon>Actinomycetota</taxon>
        <taxon>Actinomycetes</taxon>
        <taxon>Mycobacteriales</taxon>
        <taxon>Corynebacteriaceae</taxon>
        <taxon>Corynebacterium</taxon>
    </lineage>
</organism>
<comment type="caution">
    <text evidence="1">The sequence shown here is derived from an EMBL/GenBank/DDBJ whole genome shotgun (WGS) entry which is preliminary data.</text>
</comment>
<accession>A0ABU2B5D3</accession>
<proteinExistence type="predicted"/>
<protein>
    <submittedName>
        <fullName evidence="1">Uncharacterized protein</fullName>
    </submittedName>
</protein>
<name>A0ABU2B5D3_9CORY</name>
<dbReference type="Proteomes" id="UP001183619">
    <property type="component" value="Unassembled WGS sequence"/>
</dbReference>
<evidence type="ECO:0000313" key="2">
    <source>
        <dbReference type="Proteomes" id="UP001183619"/>
    </source>
</evidence>
<reference evidence="1 2" key="1">
    <citation type="submission" date="2023-07" db="EMBL/GenBank/DDBJ databases">
        <title>Sequencing the genomes of 1000 actinobacteria strains.</title>
        <authorList>
            <person name="Klenk H.-P."/>
        </authorList>
    </citation>
    <scope>NUCLEOTIDE SEQUENCE [LARGE SCALE GENOMIC DNA]</scope>
    <source>
        <strain evidence="1 2">DSM 44508</strain>
    </source>
</reference>
<dbReference type="RefSeq" id="WP_277104452.1">
    <property type="nucleotide sequence ID" value="NZ_BAAAJS010000025.1"/>
</dbReference>
<gene>
    <name evidence="1" type="ORF">J2S37_000365</name>
</gene>